<sequence>MGVVAVLANIKRMLGKRIPFLSLSYSSWNPVSTPILGHNHPYFWVPSGCVRPHSSGIHLNGQVATLINGKSIAEDIKSQIAVQICNMKAAIGKSPVLAVVLVGKRRDSHTFLHIKLNACDEVGIASLTAELPEDCTEDEILHVVSSFNQNPSVHAFGRGKGHKLCQSRKRCGWLPSPQYG</sequence>
<proteinExistence type="predicted"/>
<dbReference type="Pfam" id="PF00763">
    <property type="entry name" value="THF_DHG_CYH"/>
    <property type="match status" value="1"/>
</dbReference>
<reference evidence="2" key="1">
    <citation type="journal article" date="2023" name="Plant Biotechnol. J.">
        <title>Chromosome-level wild Hevea brasiliensis genome provides new tools for genomic-assisted breeding and valuable loci to elevate rubber yield.</title>
        <authorList>
            <person name="Cheng H."/>
            <person name="Song X."/>
            <person name="Hu Y."/>
            <person name="Wu T."/>
            <person name="Yang Q."/>
            <person name="An Z."/>
            <person name="Feng S."/>
            <person name="Deng Z."/>
            <person name="Wu W."/>
            <person name="Zeng X."/>
            <person name="Tu M."/>
            <person name="Wang X."/>
            <person name="Huang H."/>
        </authorList>
    </citation>
    <scope>NUCLEOTIDE SEQUENCE</scope>
    <source>
        <strain evidence="2">MT/VB/25A 57/8</strain>
    </source>
</reference>
<dbReference type="PANTHER" id="PTHR48099">
    <property type="entry name" value="C-1-TETRAHYDROFOLATE SYNTHASE, CYTOPLASMIC-RELATED"/>
    <property type="match status" value="1"/>
</dbReference>
<accession>A0ABQ9MM86</accession>
<protein>
    <recommendedName>
        <fullName evidence="1">Tetrahydrofolate dehydrogenase/cyclohydrolase catalytic domain-containing protein</fullName>
    </recommendedName>
</protein>
<comment type="caution">
    <text evidence="2">The sequence shown here is derived from an EMBL/GenBank/DDBJ whole genome shotgun (WGS) entry which is preliminary data.</text>
</comment>
<dbReference type="InterPro" id="IPR020630">
    <property type="entry name" value="THF_DH/CycHdrlase_cat_dom"/>
</dbReference>
<gene>
    <name evidence="2" type="ORF">P3X46_008739</name>
</gene>
<organism evidence="2 3">
    <name type="scientific">Hevea brasiliensis</name>
    <name type="common">Para rubber tree</name>
    <name type="synonym">Siphonia brasiliensis</name>
    <dbReference type="NCBI Taxonomy" id="3981"/>
    <lineage>
        <taxon>Eukaryota</taxon>
        <taxon>Viridiplantae</taxon>
        <taxon>Streptophyta</taxon>
        <taxon>Embryophyta</taxon>
        <taxon>Tracheophyta</taxon>
        <taxon>Spermatophyta</taxon>
        <taxon>Magnoliopsida</taxon>
        <taxon>eudicotyledons</taxon>
        <taxon>Gunneridae</taxon>
        <taxon>Pentapetalae</taxon>
        <taxon>rosids</taxon>
        <taxon>fabids</taxon>
        <taxon>Malpighiales</taxon>
        <taxon>Euphorbiaceae</taxon>
        <taxon>Crotonoideae</taxon>
        <taxon>Micrandreae</taxon>
        <taxon>Hevea</taxon>
    </lineage>
</organism>
<evidence type="ECO:0000313" key="3">
    <source>
        <dbReference type="Proteomes" id="UP001174677"/>
    </source>
</evidence>
<dbReference type="InterPro" id="IPR000672">
    <property type="entry name" value="THF_DH/CycHdrlase"/>
</dbReference>
<feature type="domain" description="Tetrahydrofolate dehydrogenase/cyclohydrolase catalytic" evidence="1">
    <location>
        <begin position="67"/>
        <end position="155"/>
    </location>
</feature>
<dbReference type="SUPFAM" id="SSF53223">
    <property type="entry name" value="Aminoacid dehydrogenase-like, N-terminal domain"/>
    <property type="match status" value="1"/>
</dbReference>
<evidence type="ECO:0000313" key="2">
    <source>
        <dbReference type="EMBL" id="KAJ9180508.1"/>
    </source>
</evidence>
<dbReference type="Gene3D" id="3.40.50.10860">
    <property type="entry name" value="Leucine Dehydrogenase, chain A, domain 1"/>
    <property type="match status" value="1"/>
</dbReference>
<keyword evidence="3" id="KW-1185">Reference proteome</keyword>
<dbReference type="InterPro" id="IPR046346">
    <property type="entry name" value="Aminoacid_DH-like_N_sf"/>
</dbReference>
<dbReference type="Proteomes" id="UP001174677">
    <property type="component" value="Chromosome 5"/>
</dbReference>
<dbReference type="PANTHER" id="PTHR48099:SF13">
    <property type="entry name" value="METHYLENETETRAHYDROFOLATE DEHYDROGENASE"/>
    <property type="match status" value="1"/>
</dbReference>
<evidence type="ECO:0000259" key="1">
    <source>
        <dbReference type="Pfam" id="PF00763"/>
    </source>
</evidence>
<dbReference type="EMBL" id="JARPOI010000005">
    <property type="protein sequence ID" value="KAJ9180508.1"/>
    <property type="molecule type" value="Genomic_DNA"/>
</dbReference>
<dbReference type="PRINTS" id="PR00085">
    <property type="entry name" value="THFDHDRGNASE"/>
</dbReference>
<name>A0ABQ9MM86_HEVBR</name>